<dbReference type="InterPro" id="IPR003594">
    <property type="entry name" value="HATPase_dom"/>
</dbReference>
<evidence type="ECO:0000256" key="2">
    <source>
        <dbReference type="ARBA" id="ARBA00004429"/>
    </source>
</evidence>
<dbReference type="AlphaFoldDB" id="C7RJ20"/>
<dbReference type="InterPro" id="IPR003660">
    <property type="entry name" value="HAMP_dom"/>
</dbReference>
<dbReference type="InterPro" id="IPR036097">
    <property type="entry name" value="HisK_dim/P_sf"/>
</dbReference>
<dbReference type="SUPFAM" id="SSF47384">
    <property type="entry name" value="Homodimeric domain of signal transducing histidine kinase"/>
    <property type="match status" value="1"/>
</dbReference>
<dbReference type="Pfam" id="PF00512">
    <property type="entry name" value="HisKA"/>
    <property type="match status" value="1"/>
</dbReference>
<gene>
    <name evidence="17" type="ordered locus">CAP2UW1_0146</name>
</gene>
<dbReference type="InterPro" id="IPR036890">
    <property type="entry name" value="HATPase_C_sf"/>
</dbReference>
<evidence type="ECO:0000256" key="1">
    <source>
        <dbReference type="ARBA" id="ARBA00000085"/>
    </source>
</evidence>
<evidence type="ECO:0000256" key="9">
    <source>
        <dbReference type="ARBA" id="ARBA00022777"/>
    </source>
</evidence>
<dbReference type="FunFam" id="1.10.287.130:FF:000001">
    <property type="entry name" value="Two-component sensor histidine kinase"/>
    <property type="match status" value="1"/>
</dbReference>
<keyword evidence="3 14" id="KW-1003">Cell membrane</keyword>
<evidence type="ECO:0000256" key="13">
    <source>
        <dbReference type="ARBA" id="ARBA00023136"/>
    </source>
</evidence>
<dbReference type="InterPro" id="IPR006290">
    <property type="entry name" value="CztS_silS_copS"/>
</dbReference>
<name>C7RJ20_ACCRE</name>
<dbReference type="PROSITE" id="PS50885">
    <property type="entry name" value="HAMP"/>
    <property type="match status" value="1"/>
</dbReference>
<keyword evidence="5" id="KW-0597">Phosphoprotein</keyword>
<evidence type="ECO:0000259" key="16">
    <source>
        <dbReference type="PROSITE" id="PS50885"/>
    </source>
</evidence>
<dbReference type="GO" id="GO:0005524">
    <property type="term" value="F:ATP binding"/>
    <property type="evidence" value="ECO:0007669"/>
    <property type="project" value="UniProtKB-KW"/>
</dbReference>
<dbReference type="GO" id="GO:0005886">
    <property type="term" value="C:plasma membrane"/>
    <property type="evidence" value="ECO:0007669"/>
    <property type="project" value="UniProtKB-SubCell"/>
</dbReference>
<comment type="catalytic activity">
    <reaction evidence="1 14">
        <text>ATP + protein L-histidine = ADP + protein N-phospho-L-histidine.</text>
        <dbReference type="EC" id="2.7.13.3"/>
    </reaction>
</comment>
<dbReference type="Pfam" id="PF21085">
    <property type="entry name" value="CusS"/>
    <property type="match status" value="1"/>
</dbReference>
<comment type="function">
    <text evidence="14">Member of a two-component regulatory system.</text>
</comment>
<keyword evidence="8 14" id="KW-0547">Nucleotide-binding</keyword>
<dbReference type="InterPro" id="IPR050428">
    <property type="entry name" value="TCS_sensor_his_kinase"/>
</dbReference>
<evidence type="ECO:0000256" key="6">
    <source>
        <dbReference type="ARBA" id="ARBA00022679"/>
    </source>
</evidence>
<dbReference type="SMART" id="SM00387">
    <property type="entry name" value="HATPase_c"/>
    <property type="match status" value="1"/>
</dbReference>
<dbReference type="SMART" id="SM00388">
    <property type="entry name" value="HisKA"/>
    <property type="match status" value="1"/>
</dbReference>
<dbReference type="EC" id="2.7.13.3" evidence="14"/>
<dbReference type="PANTHER" id="PTHR45436:SF15">
    <property type="entry name" value="SENSOR HISTIDINE KINASE CUSS"/>
    <property type="match status" value="1"/>
</dbReference>
<sequence length="479" mass="52351" precursor="true">MRLSGMRSMTFRLTMLFALSSTVVLLLLGYLIAGAVERHFEEQDMEVLSGKLKLAQHALEKAHSQADLDALPQQLADSLVGHDGLAVIVLAPDGRTLFATRAAEFPRTLLESASQADQARPTVWTTGDKRPLRGISALARTGIKGFHPLIVGVATDVSHHEHFMKSFRTTLWSFVILAALLTGVLGWLAVRRGLAPLQAIRREAAAITAHRLHSRLPADAIPVELAELTATLNEMLARLEDSFRRLTAFSSDIAHELRTPVTNLLTQTQVTLAKERPAGEYGDVLASNAEELERLSRMIADMLFLARADNDLVMPRQEPLDLVDEVKGLFAFYEALAEEKTITLTCSGSGRVGGDQLMLRRAISNLLSNALRHTPVGGQVSVHVDDTGDTGVRLSVQNSGETIALEHLPRLFDRFYRVDSSRQRASDGAGLGLAITRSIMRAHGGDAAIRSARGMTVCELHFPPELATDRHPICINVPR</sequence>
<evidence type="ECO:0000256" key="5">
    <source>
        <dbReference type="ARBA" id="ARBA00022553"/>
    </source>
</evidence>
<dbReference type="Pfam" id="PF02518">
    <property type="entry name" value="HATPase_c"/>
    <property type="match status" value="1"/>
</dbReference>
<evidence type="ECO:0000256" key="11">
    <source>
        <dbReference type="ARBA" id="ARBA00022989"/>
    </source>
</evidence>
<feature type="domain" description="Histidine kinase" evidence="15">
    <location>
        <begin position="252"/>
        <end position="466"/>
    </location>
</feature>
<dbReference type="PANTHER" id="PTHR45436">
    <property type="entry name" value="SENSOR HISTIDINE KINASE YKOH"/>
    <property type="match status" value="1"/>
</dbReference>
<dbReference type="EMBL" id="CP001715">
    <property type="protein sequence ID" value="ACV33506.1"/>
    <property type="molecule type" value="Genomic_DNA"/>
</dbReference>
<dbReference type="OrthoDB" id="9786919at2"/>
<accession>C7RJ20</accession>
<dbReference type="CDD" id="cd00082">
    <property type="entry name" value="HisKA"/>
    <property type="match status" value="1"/>
</dbReference>
<proteinExistence type="predicted"/>
<evidence type="ECO:0000259" key="15">
    <source>
        <dbReference type="PROSITE" id="PS50109"/>
    </source>
</evidence>
<dbReference type="InterPro" id="IPR048590">
    <property type="entry name" value="CusS-like_sensor"/>
</dbReference>
<dbReference type="SUPFAM" id="SSF55874">
    <property type="entry name" value="ATPase domain of HSP90 chaperone/DNA topoisomerase II/histidine kinase"/>
    <property type="match status" value="1"/>
</dbReference>
<dbReference type="HOGENOM" id="CLU_000445_89_6_4"/>
<dbReference type="Gene3D" id="3.30.565.10">
    <property type="entry name" value="Histidine kinase-like ATPase, C-terminal domain"/>
    <property type="match status" value="1"/>
</dbReference>
<keyword evidence="9 14" id="KW-0418">Kinase</keyword>
<keyword evidence="6 14" id="KW-0808">Transferase</keyword>
<dbReference type="SMART" id="SM00304">
    <property type="entry name" value="HAMP"/>
    <property type="match status" value="1"/>
</dbReference>
<dbReference type="PROSITE" id="PS50109">
    <property type="entry name" value="HIS_KIN"/>
    <property type="match status" value="1"/>
</dbReference>
<dbReference type="Gene3D" id="1.10.287.130">
    <property type="match status" value="1"/>
</dbReference>
<dbReference type="InterPro" id="IPR004358">
    <property type="entry name" value="Sig_transdc_His_kin-like_C"/>
</dbReference>
<evidence type="ECO:0000256" key="14">
    <source>
        <dbReference type="RuleBase" id="RU364088"/>
    </source>
</evidence>
<dbReference type="InterPro" id="IPR003661">
    <property type="entry name" value="HisK_dim/P_dom"/>
</dbReference>
<evidence type="ECO:0000313" key="17">
    <source>
        <dbReference type="EMBL" id="ACV33506.1"/>
    </source>
</evidence>
<feature type="transmembrane region" description="Helical" evidence="14">
    <location>
        <begin position="171"/>
        <end position="190"/>
    </location>
</feature>
<keyword evidence="12 14" id="KW-0902">Two-component regulatory system</keyword>
<organism evidence="17">
    <name type="scientific">Accumulibacter regalis</name>
    <dbReference type="NCBI Taxonomy" id="522306"/>
    <lineage>
        <taxon>Bacteria</taxon>
        <taxon>Pseudomonadati</taxon>
        <taxon>Pseudomonadota</taxon>
        <taxon>Betaproteobacteria</taxon>
        <taxon>Candidatus Accumulibacter</taxon>
    </lineage>
</organism>
<dbReference type="KEGG" id="app:CAP2UW1_0146"/>
<dbReference type="eggNOG" id="COG5002">
    <property type="taxonomic scope" value="Bacteria"/>
</dbReference>
<reference evidence="17" key="1">
    <citation type="submission" date="2009-08" db="EMBL/GenBank/DDBJ databases">
        <authorList>
            <consortium name="US DOE Joint Genome Institute"/>
            <person name="Lucas S."/>
            <person name="Copeland A."/>
            <person name="Lapidus A."/>
            <person name="Glavina del Rio T."/>
            <person name="Dalin E."/>
            <person name="Tice H."/>
            <person name="Bruce D."/>
            <person name="Barry K."/>
            <person name="Pitluck S."/>
            <person name="Lowry S."/>
            <person name="Larimer F."/>
            <person name="Land M."/>
            <person name="Hauser L."/>
            <person name="Kyrpides N."/>
            <person name="Ivanova N."/>
            <person name="McMahon K.D."/>
            <person name="Hugenholtz P."/>
        </authorList>
    </citation>
    <scope>NUCLEOTIDE SEQUENCE</scope>
    <source>
        <strain evidence="17">UW-1</strain>
    </source>
</reference>
<dbReference type="NCBIfam" id="TIGR01386">
    <property type="entry name" value="cztS_silS_copS"/>
    <property type="match status" value="1"/>
</dbReference>
<dbReference type="Gene3D" id="6.10.340.10">
    <property type="match status" value="1"/>
</dbReference>
<reference evidence="17" key="2">
    <citation type="submission" date="2009-09" db="EMBL/GenBank/DDBJ databases">
        <title>Complete sequence of chromosome of Candidatus Accumulibacter phosphatis clade IIA str. UW-1.</title>
        <authorList>
            <consortium name="US DOE Joint Genome Institute"/>
            <person name="Martin H.G."/>
            <person name="Ivanova N."/>
            <person name="Kunin V."/>
            <person name="Warnecke F."/>
            <person name="Barry K."/>
            <person name="He S."/>
            <person name="Salamov A."/>
            <person name="Szeto E."/>
            <person name="Dalin E."/>
            <person name="Pangilinan J.L."/>
            <person name="Lapidus A."/>
            <person name="Lowry S."/>
            <person name="Kyrpides N.C."/>
            <person name="McMahon K.D."/>
            <person name="Hugenholtz P."/>
        </authorList>
    </citation>
    <scope>NUCLEOTIDE SEQUENCE [LARGE SCALE GENOMIC DNA]</scope>
    <source>
        <strain evidence="17">UW-1</strain>
    </source>
</reference>
<dbReference type="Pfam" id="PF00672">
    <property type="entry name" value="HAMP"/>
    <property type="match status" value="1"/>
</dbReference>
<evidence type="ECO:0000256" key="10">
    <source>
        <dbReference type="ARBA" id="ARBA00022840"/>
    </source>
</evidence>
<dbReference type="CDD" id="cd00075">
    <property type="entry name" value="HATPase"/>
    <property type="match status" value="1"/>
</dbReference>
<dbReference type="InterPro" id="IPR005467">
    <property type="entry name" value="His_kinase_dom"/>
</dbReference>
<protein>
    <recommendedName>
        <fullName evidence="14">Sensor protein</fullName>
        <ecNumber evidence="14">2.7.13.3</ecNumber>
    </recommendedName>
</protein>
<evidence type="ECO:0000256" key="7">
    <source>
        <dbReference type="ARBA" id="ARBA00022692"/>
    </source>
</evidence>
<evidence type="ECO:0000256" key="8">
    <source>
        <dbReference type="ARBA" id="ARBA00022741"/>
    </source>
</evidence>
<comment type="subcellular location">
    <subcellularLocation>
        <location evidence="2">Cell inner membrane</location>
        <topology evidence="2">Multi-pass membrane protein</topology>
    </subcellularLocation>
</comment>
<keyword evidence="11 14" id="KW-1133">Transmembrane helix</keyword>
<evidence type="ECO:0000256" key="4">
    <source>
        <dbReference type="ARBA" id="ARBA00022519"/>
    </source>
</evidence>
<feature type="domain" description="HAMP" evidence="16">
    <location>
        <begin position="191"/>
        <end position="244"/>
    </location>
</feature>
<keyword evidence="4 14" id="KW-0997">Cell inner membrane</keyword>
<dbReference type="CDD" id="cd06225">
    <property type="entry name" value="HAMP"/>
    <property type="match status" value="1"/>
</dbReference>
<dbReference type="STRING" id="522306.CAP2UW1_0146"/>
<keyword evidence="7 14" id="KW-0812">Transmembrane</keyword>
<dbReference type="PRINTS" id="PR00344">
    <property type="entry name" value="BCTRLSENSOR"/>
</dbReference>
<keyword evidence="13 14" id="KW-0472">Membrane</keyword>
<evidence type="ECO:0000256" key="12">
    <source>
        <dbReference type="ARBA" id="ARBA00023012"/>
    </source>
</evidence>
<keyword evidence="10 14" id="KW-0067">ATP-binding</keyword>
<evidence type="ECO:0000256" key="3">
    <source>
        <dbReference type="ARBA" id="ARBA00022475"/>
    </source>
</evidence>
<dbReference type="GO" id="GO:0000155">
    <property type="term" value="F:phosphorelay sensor kinase activity"/>
    <property type="evidence" value="ECO:0007669"/>
    <property type="project" value="InterPro"/>
</dbReference>